<sequence length="846" mass="91953">MTEPRQPAPHPSPLGAPGPELTALRLHRRLLPVWDNEPGLRGWLKTTSNTRLGRMFLMTATWMFVVGGILAMLIRAQLATPDSAFVGPEIYNQIFTMHGTIMMFLFAIPFFEALAIYILPGLLGSRDLAFPRIGMFAFWCYFIGSGTMVLALLAGVAPDSGWFMYPPLSSAIHAPGINSDVWLLGIAFIEISAIATAVEVVVTILRFRAAGMSLDRMPIFAWYMLVVAVMILTAFPPMILGSLLLELERAFGLPFFQPAEGGDSLLWQHLFWLFGHPEVYIIFLPAAGAISTILPVMARTHLLGYGWIVAAAVSLAVLSFGLWVHHMFTTGIPHMGLAFFSAASTLVAVPTGVQIFAWIGTLWRGRPTMSLPMLWLMGFFVTFVIGGLTGVMVAMVPFDWQVHDTQFIVAHLHYVLVGGFVFPMIAAIYYWLPMFSGRTRFFRTGEAAFWLTVPAFHVTFLALHWAGLLGQRRRIHSYEGGHGWEWINLVASIGGFVMAAGFALVIIDVAVNALMAARGPRNPWGAGTLEWATARPAPPYNIASIPTVHGRYPLEDDPTLPARIARGEGYLGEPLRGRRETLTVRTADGAPAYIVPFPGNTIEPLVLAAVTGFMFMMPVFKQWLLAGLAVPVVTALALRWAWKMGERADTGPLDAGHGVMLPTAAEVADPPGWWGSLFLLLADSVLFGSLLFGYAFLWTVAPNWPPPAFLALDRLGPALALGALLLTLAGPRLAEVQLRRGGTPWLGLVFAALGLGGWIAAAVTVMRGVGAPAAHAYDATVWAIAGYVAFHAGVALVMTGFVMARQRAGYLSARRFNPVRVLRLWVDYAALVGTVGLAAAWLPGAF</sequence>
<dbReference type="Pfam" id="PF00115">
    <property type="entry name" value="COX1"/>
    <property type="match status" value="1"/>
</dbReference>
<feature type="transmembrane region" description="Helical" evidence="19">
    <location>
        <begin position="55"/>
        <end position="74"/>
    </location>
</feature>
<dbReference type="InterPro" id="IPR036927">
    <property type="entry name" value="Cyt_c_oxase-like_su1_sf"/>
</dbReference>
<reference evidence="22" key="1">
    <citation type="submission" date="2016-10" db="EMBL/GenBank/DDBJ databases">
        <authorList>
            <person name="Varghese N."/>
            <person name="Submissions S."/>
        </authorList>
    </citation>
    <scope>NUCLEOTIDE SEQUENCE [LARGE SCALE GENOMIC DNA]</scope>
    <source>
        <strain evidence="22">DSM 29303</strain>
    </source>
</reference>
<organism evidence="21 22">
    <name type="scientific">Paracoccus sanguinis</name>
    <dbReference type="NCBI Taxonomy" id="1545044"/>
    <lineage>
        <taxon>Bacteria</taxon>
        <taxon>Pseudomonadati</taxon>
        <taxon>Pseudomonadota</taxon>
        <taxon>Alphaproteobacteria</taxon>
        <taxon>Rhodobacterales</taxon>
        <taxon>Paracoccaceae</taxon>
        <taxon>Paracoccus</taxon>
    </lineage>
</organism>
<dbReference type="AlphaFoldDB" id="A0A1H2W616"/>
<comment type="subcellular location">
    <subcellularLocation>
        <location evidence="1">Cell membrane</location>
        <topology evidence="1">Multi-pass membrane protein</topology>
    </subcellularLocation>
</comment>
<dbReference type="InterPro" id="IPR000883">
    <property type="entry name" value="Cyt_C_Oxase_1"/>
</dbReference>
<feature type="transmembrane region" description="Helical" evidence="19">
    <location>
        <begin position="408"/>
        <end position="432"/>
    </location>
</feature>
<evidence type="ECO:0000256" key="12">
    <source>
        <dbReference type="ARBA" id="ARBA00022982"/>
    </source>
</evidence>
<evidence type="ECO:0000256" key="10">
    <source>
        <dbReference type="ARBA" id="ARBA00022723"/>
    </source>
</evidence>
<dbReference type="GO" id="GO:0015990">
    <property type="term" value="P:electron transport coupled proton transport"/>
    <property type="evidence" value="ECO:0007669"/>
    <property type="project" value="InterPro"/>
</dbReference>
<dbReference type="GO" id="GO:0046872">
    <property type="term" value="F:metal ion binding"/>
    <property type="evidence" value="ECO:0007669"/>
    <property type="project" value="UniProtKB-KW"/>
</dbReference>
<dbReference type="PANTHER" id="PTHR10422:SF35">
    <property type="entry name" value="CYTOCHROME BO(3) UBIQUINOL OXIDASE SUBUNIT 1"/>
    <property type="match status" value="1"/>
</dbReference>
<protein>
    <recommendedName>
        <fullName evidence="4">cytochrome-c oxidase</fullName>
        <ecNumber evidence="4">7.1.1.9</ecNumber>
    </recommendedName>
</protein>
<comment type="pathway">
    <text evidence="2">Energy metabolism; oxidative phosphorylation.</text>
</comment>
<keyword evidence="10" id="KW-0479">Metal-binding</keyword>
<feature type="transmembrane region" description="Helical" evidence="19">
    <location>
        <begin position="601"/>
        <end position="617"/>
    </location>
</feature>
<evidence type="ECO:0000256" key="14">
    <source>
        <dbReference type="ARBA" id="ARBA00023004"/>
    </source>
</evidence>
<feature type="transmembrane region" description="Helical" evidence="19">
    <location>
        <begin position="374"/>
        <end position="396"/>
    </location>
</feature>
<evidence type="ECO:0000256" key="16">
    <source>
        <dbReference type="ARBA" id="ARBA00023136"/>
    </source>
</evidence>
<feature type="transmembrane region" description="Helical" evidence="19">
    <location>
        <begin position="337"/>
        <end position="362"/>
    </location>
</feature>
<name>A0A1H2W616_9RHOB</name>
<accession>A0A1H2W616</accession>
<evidence type="ECO:0000256" key="2">
    <source>
        <dbReference type="ARBA" id="ARBA00004673"/>
    </source>
</evidence>
<keyword evidence="8 18" id="KW-0679">Respiratory chain</keyword>
<dbReference type="SUPFAM" id="SSF81442">
    <property type="entry name" value="Cytochrome c oxidase subunit I-like"/>
    <property type="match status" value="1"/>
</dbReference>
<dbReference type="NCBIfam" id="TIGR02891">
    <property type="entry name" value="CtaD_CoxA"/>
    <property type="match status" value="1"/>
</dbReference>
<feature type="transmembrane region" description="Helical" evidence="19">
    <location>
        <begin position="444"/>
        <end position="466"/>
    </location>
</feature>
<keyword evidence="11" id="KW-1278">Translocase</keyword>
<feature type="transmembrane region" description="Helical" evidence="19">
    <location>
        <begin position="781"/>
        <end position="804"/>
    </location>
</feature>
<evidence type="ECO:0000256" key="3">
    <source>
        <dbReference type="ARBA" id="ARBA00009578"/>
    </source>
</evidence>
<feature type="transmembrane region" description="Helical" evidence="19">
    <location>
        <begin position="135"/>
        <end position="157"/>
    </location>
</feature>
<evidence type="ECO:0000259" key="20">
    <source>
        <dbReference type="PROSITE" id="PS50855"/>
    </source>
</evidence>
<feature type="domain" description="Cytochrome oxidase subunit I profile" evidence="20">
    <location>
        <begin position="43"/>
        <end position="549"/>
    </location>
</feature>
<feature type="transmembrane region" description="Helical" evidence="19">
    <location>
        <begin position="746"/>
        <end position="769"/>
    </location>
</feature>
<dbReference type="GO" id="GO:0004129">
    <property type="term" value="F:cytochrome-c oxidase activity"/>
    <property type="evidence" value="ECO:0007669"/>
    <property type="project" value="UniProtKB-EC"/>
</dbReference>
<keyword evidence="9 18" id="KW-0812">Transmembrane</keyword>
<dbReference type="GO" id="GO:0005886">
    <property type="term" value="C:plasma membrane"/>
    <property type="evidence" value="ECO:0007669"/>
    <property type="project" value="UniProtKB-SubCell"/>
</dbReference>
<feature type="transmembrane region" description="Helical" evidence="19">
    <location>
        <begin position="717"/>
        <end position="734"/>
    </location>
</feature>
<keyword evidence="14" id="KW-0408">Iron</keyword>
<proteinExistence type="inferred from homology"/>
<evidence type="ECO:0000256" key="18">
    <source>
        <dbReference type="RuleBase" id="RU000370"/>
    </source>
</evidence>
<comment type="similarity">
    <text evidence="3 18">Belongs to the heme-copper respiratory oxidase family.</text>
</comment>
<evidence type="ECO:0000256" key="19">
    <source>
        <dbReference type="SAM" id="Phobius"/>
    </source>
</evidence>
<feature type="transmembrane region" description="Helical" evidence="19">
    <location>
        <begin position="279"/>
        <end position="298"/>
    </location>
</feature>
<feature type="transmembrane region" description="Helical" evidence="19">
    <location>
        <begin position="623"/>
        <end position="642"/>
    </location>
</feature>
<dbReference type="UniPathway" id="UPA00705"/>
<evidence type="ECO:0000313" key="21">
    <source>
        <dbReference type="EMBL" id="SDW75529.1"/>
    </source>
</evidence>
<keyword evidence="6" id="KW-1003">Cell membrane</keyword>
<evidence type="ECO:0000256" key="1">
    <source>
        <dbReference type="ARBA" id="ARBA00004651"/>
    </source>
</evidence>
<dbReference type="PROSITE" id="PS50855">
    <property type="entry name" value="COX1"/>
    <property type="match status" value="1"/>
</dbReference>
<dbReference type="GO" id="GO:0022904">
    <property type="term" value="P:respiratory electron transport chain"/>
    <property type="evidence" value="ECO:0007669"/>
    <property type="project" value="InterPro"/>
</dbReference>
<evidence type="ECO:0000256" key="17">
    <source>
        <dbReference type="ARBA" id="ARBA00047816"/>
    </source>
</evidence>
<dbReference type="PRINTS" id="PR01165">
    <property type="entry name" value="CYCOXIDASEI"/>
</dbReference>
<evidence type="ECO:0000256" key="13">
    <source>
        <dbReference type="ARBA" id="ARBA00022989"/>
    </source>
</evidence>
<dbReference type="InterPro" id="IPR035973">
    <property type="entry name" value="Cyt_c_oxidase_su3-like_sf"/>
</dbReference>
<evidence type="ECO:0000256" key="11">
    <source>
        <dbReference type="ARBA" id="ARBA00022967"/>
    </source>
</evidence>
<keyword evidence="5 18" id="KW-0813">Transport</keyword>
<dbReference type="GO" id="GO:0020037">
    <property type="term" value="F:heme binding"/>
    <property type="evidence" value="ECO:0007669"/>
    <property type="project" value="InterPro"/>
</dbReference>
<dbReference type="PROSITE" id="PS00077">
    <property type="entry name" value="COX1_CUB"/>
    <property type="match status" value="1"/>
</dbReference>
<dbReference type="Gene3D" id="1.20.120.80">
    <property type="entry name" value="Cytochrome c oxidase, subunit III, four-helix bundle"/>
    <property type="match status" value="1"/>
</dbReference>
<evidence type="ECO:0000256" key="6">
    <source>
        <dbReference type="ARBA" id="ARBA00022475"/>
    </source>
</evidence>
<dbReference type="GO" id="GO:0006119">
    <property type="term" value="P:oxidative phosphorylation"/>
    <property type="evidence" value="ECO:0007669"/>
    <property type="project" value="UniProtKB-UniPathway"/>
</dbReference>
<feature type="transmembrane region" description="Helical" evidence="19">
    <location>
        <begin position="181"/>
        <end position="207"/>
    </location>
</feature>
<keyword evidence="22" id="KW-1185">Reference proteome</keyword>
<evidence type="ECO:0000256" key="9">
    <source>
        <dbReference type="ARBA" id="ARBA00022692"/>
    </source>
</evidence>
<dbReference type="EC" id="7.1.1.9" evidence="4"/>
<keyword evidence="7 18" id="KW-0349">Heme</keyword>
<evidence type="ECO:0000313" key="22">
    <source>
        <dbReference type="Proteomes" id="UP000182944"/>
    </source>
</evidence>
<dbReference type="Gene3D" id="1.20.210.10">
    <property type="entry name" value="Cytochrome c oxidase-like, subunit I domain"/>
    <property type="match status" value="1"/>
</dbReference>
<feature type="transmembrane region" description="Helical" evidence="19">
    <location>
        <begin position="94"/>
        <end position="123"/>
    </location>
</feature>
<dbReference type="PANTHER" id="PTHR10422">
    <property type="entry name" value="CYTOCHROME C OXIDASE SUBUNIT 1"/>
    <property type="match status" value="1"/>
</dbReference>
<dbReference type="SUPFAM" id="SSF81452">
    <property type="entry name" value="Cytochrome c oxidase subunit III-like"/>
    <property type="match status" value="1"/>
</dbReference>
<gene>
    <name evidence="21" type="ORF">SAMN05444276_10237</name>
</gene>
<feature type="transmembrane region" description="Helical" evidence="19">
    <location>
        <begin position="677"/>
        <end position="697"/>
    </location>
</feature>
<evidence type="ECO:0000256" key="5">
    <source>
        <dbReference type="ARBA" id="ARBA00022448"/>
    </source>
</evidence>
<evidence type="ECO:0000256" key="15">
    <source>
        <dbReference type="ARBA" id="ARBA00023008"/>
    </source>
</evidence>
<keyword evidence="12 18" id="KW-0249">Electron transport</keyword>
<dbReference type="InterPro" id="IPR013833">
    <property type="entry name" value="Cyt_c_oxidase_su3_a-hlx"/>
</dbReference>
<keyword evidence="13 19" id="KW-1133">Transmembrane helix</keyword>
<evidence type="ECO:0000256" key="4">
    <source>
        <dbReference type="ARBA" id="ARBA00012949"/>
    </source>
</evidence>
<evidence type="ECO:0000256" key="7">
    <source>
        <dbReference type="ARBA" id="ARBA00022617"/>
    </source>
</evidence>
<dbReference type="Proteomes" id="UP000182944">
    <property type="component" value="Unassembled WGS sequence"/>
</dbReference>
<dbReference type="InterPro" id="IPR023615">
    <property type="entry name" value="Cyt_c_Oxase_su1_BS"/>
</dbReference>
<dbReference type="STRING" id="1545044.SAMN05444276_10237"/>
<keyword evidence="16 19" id="KW-0472">Membrane</keyword>
<dbReference type="EMBL" id="FNNA01000002">
    <property type="protein sequence ID" value="SDW75529.1"/>
    <property type="molecule type" value="Genomic_DNA"/>
</dbReference>
<feature type="transmembrane region" description="Helical" evidence="19">
    <location>
        <begin position="486"/>
        <end position="511"/>
    </location>
</feature>
<keyword evidence="15" id="KW-0186">Copper</keyword>
<feature type="transmembrane region" description="Helical" evidence="19">
    <location>
        <begin position="219"/>
        <end position="245"/>
    </location>
</feature>
<feature type="transmembrane region" description="Helical" evidence="19">
    <location>
        <begin position="305"/>
        <end position="325"/>
    </location>
</feature>
<evidence type="ECO:0000256" key="8">
    <source>
        <dbReference type="ARBA" id="ARBA00022660"/>
    </source>
</evidence>
<dbReference type="InterPro" id="IPR014241">
    <property type="entry name" value="Cyt_c_oxidase_su1_bac"/>
</dbReference>
<comment type="catalytic activity">
    <reaction evidence="17">
        <text>4 Fe(II)-[cytochrome c] + O2 + 8 H(+)(in) = 4 Fe(III)-[cytochrome c] + 2 H2O + 4 H(+)(out)</text>
        <dbReference type="Rhea" id="RHEA:11436"/>
        <dbReference type="Rhea" id="RHEA-COMP:10350"/>
        <dbReference type="Rhea" id="RHEA-COMP:14399"/>
        <dbReference type="ChEBI" id="CHEBI:15377"/>
        <dbReference type="ChEBI" id="CHEBI:15378"/>
        <dbReference type="ChEBI" id="CHEBI:15379"/>
        <dbReference type="ChEBI" id="CHEBI:29033"/>
        <dbReference type="ChEBI" id="CHEBI:29034"/>
        <dbReference type="EC" id="7.1.1.9"/>
    </reaction>
</comment>
<feature type="transmembrane region" description="Helical" evidence="19">
    <location>
        <begin position="825"/>
        <end position="844"/>
    </location>
</feature>
<dbReference type="InterPro" id="IPR023616">
    <property type="entry name" value="Cyt_c_oxase-like_su1_dom"/>
</dbReference>